<evidence type="ECO:0008006" key="6">
    <source>
        <dbReference type="Google" id="ProtNLM"/>
    </source>
</evidence>
<evidence type="ECO:0000259" key="3">
    <source>
        <dbReference type="Pfam" id="PF12671"/>
    </source>
</evidence>
<evidence type="ECO:0000313" key="5">
    <source>
        <dbReference type="Proteomes" id="UP000257080"/>
    </source>
</evidence>
<accession>A0A3E0WGA1</accession>
<dbReference type="EMBL" id="NBXE01000002">
    <property type="protein sequence ID" value="RFA29613.1"/>
    <property type="molecule type" value="Genomic_DNA"/>
</dbReference>
<dbReference type="Pfam" id="PF12671">
    <property type="entry name" value="Amidase_6"/>
    <property type="match status" value="1"/>
</dbReference>
<dbReference type="InterPro" id="IPR002909">
    <property type="entry name" value="IPT_dom"/>
</dbReference>
<organism evidence="4 5">
    <name type="scientific">Subtercola boreus</name>
    <dbReference type="NCBI Taxonomy" id="120213"/>
    <lineage>
        <taxon>Bacteria</taxon>
        <taxon>Bacillati</taxon>
        <taxon>Actinomycetota</taxon>
        <taxon>Actinomycetes</taxon>
        <taxon>Micrococcales</taxon>
        <taxon>Microbacteriaceae</taxon>
        <taxon>Subtercola</taxon>
    </lineage>
</organism>
<dbReference type="Pfam" id="PF01833">
    <property type="entry name" value="TIG"/>
    <property type="match status" value="1"/>
</dbReference>
<name>A0A3E0WGA1_9MICO</name>
<feature type="chain" id="PRO_5017694789" description="IPT/TIG domain-containing protein" evidence="1">
    <location>
        <begin position="23"/>
        <end position="292"/>
    </location>
</feature>
<dbReference type="OrthoDB" id="4981342at2"/>
<dbReference type="InterPro" id="IPR013783">
    <property type="entry name" value="Ig-like_fold"/>
</dbReference>
<dbReference type="PANTHER" id="PTHR40032:SF1">
    <property type="entry name" value="EXPORTED PROTEIN"/>
    <property type="match status" value="1"/>
</dbReference>
<sequence length="292" mass="30729">MTITTRRSFIALAAGSSLLALAGCTATGSLSEKISAPVPATNEAPVVASLDVASGALTGGTVVTLAGTGLATVVGVTVGGAPASSVAVDANGNVSFVTPAAVDYQPADAAVALSTAEGTVLDAGKMFSYQVITPVDRQLQYAFTYWKDYNLDEWSVFSDNDCGNFVNQTLVARGWEQNDDWYSDYGSGGGYSLSWIRGNEMDDYLNSRSDTTRLELADRASVKVGDVVMFDWDPQNDNGVDHTMLVSRVDTNPDGTTSVKFAGHTVDAQYRDLDTAITVENPGGTAHFYSIA</sequence>
<dbReference type="SUPFAM" id="SSF81296">
    <property type="entry name" value="E set domains"/>
    <property type="match status" value="1"/>
</dbReference>
<dbReference type="GO" id="GO:0005975">
    <property type="term" value="P:carbohydrate metabolic process"/>
    <property type="evidence" value="ECO:0007669"/>
    <property type="project" value="UniProtKB-ARBA"/>
</dbReference>
<evidence type="ECO:0000259" key="2">
    <source>
        <dbReference type="Pfam" id="PF01833"/>
    </source>
</evidence>
<dbReference type="PANTHER" id="PTHR40032">
    <property type="entry name" value="EXPORTED PROTEIN-RELATED"/>
    <property type="match status" value="1"/>
</dbReference>
<keyword evidence="1" id="KW-0732">Signal</keyword>
<protein>
    <recommendedName>
        <fullName evidence="6">IPT/TIG domain-containing protein</fullName>
    </recommendedName>
</protein>
<proteinExistence type="predicted"/>
<dbReference type="PROSITE" id="PS51257">
    <property type="entry name" value="PROKAR_LIPOPROTEIN"/>
    <property type="match status" value="1"/>
</dbReference>
<reference evidence="4 5" key="1">
    <citation type="submission" date="2017-04" db="EMBL/GenBank/DDBJ databases">
        <title>Comparative genome analysis of Subtercola boreus.</title>
        <authorList>
            <person name="Cho Y.-J."/>
            <person name="Cho A."/>
            <person name="Kim O.-S."/>
            <person name="Lee J.-I."/>
        </authorList>
    </citation>
    <scope>NUCLEOTIDE SEQUENCE [LARGE SCALE GENOMIC DNA]</scope>
    <source>
        <strain evidence="4 5">P28004</strain>
    </source>
</reference>
<dbReference type="Gene3D" id="2.60.40.10">
    <property type="entry name" value="Immunoglobulins"/>
    <property type="match status" value="1"/>
</dbReference>
<gene>
    <name evidence="4" type="ORF">B7R25_01120</name>
</gene>
<dbReference type="InterPro" id="IPR006311">
    <property type="entry name" value="TAT_signal"/>
</dbReference>
<evidence type="ECO:0000313" key="4">
    <source>
        <dbReference type="EMBL" id="RFA29613.1"/>
    </source>
</evidence>
<dbReference type="CDD" id="cd00102">
    <property type="entry name" value="IPT"/>
    <property type="match status" value="1"/>
</dbReference>
<feature type="domain" description="IPT/TIG" evidence="2">
    <location>
        <begin position="45"/>
        <end position="102"/>
    </location>
</feature>
<dbReference type="Proteomes" id="UP000257080">
    <property type="component" value="Unassembled WGS sequence"/>
</dbReference>
<feature type="signal peptide" evidence="1">
    <location>
        <begin position="1"/>
        <end position="22"/>
    </location>
</feature>
<feature type="domain" description="Putative amidase" evidence="3">
    <location>
        <begin position="138"/>
        <end position="278"/>
    </location>
</feature>
<dbReference type="InterPro" id="IPR024301">
    <property type="entry name" value="Amidase_6"/>
</dbReference>
<dbReference type="AlphaFoldDB" id="A0A3E0WGA1"/>
<dbReference type="InterPro" id="IPR014756">
    <property type="entry name" value="Ig_E-set"/>
</dbReference>
<comment type="caution">
    <text evidence="4">The sequence shown here is derived from an EMBL/GenBank/DDBJ whole genome shotgun (WGS) entry which is preliminary data.</text>
</comment>
<dbReference type="PROSITE" id="PS51318">
    <property type="entry name" value="TAT"/>
    <property type="match status" value="1"/>
</dbReference>
<evidence type="ECO:0000256" key="1">
    <source>
        <dbReference type="SAM" id="SignalP"/>
    </source>
</evidence>